<evidence type="ECO:0000313" key="13">
    <source>
        <dbReference type="EMBL" id="CDZ92854.1"/>
    </source>
</evidence>
<comment type="function">
    <text evidence="10">Involved in the biosynthesis of p-aminobenzoate (PABA), a precursor of tetrahydrofolate. Converts 4-amino-4-deoxychorismate into 4-aminobenzoate (PABA) and pyruvate.</text>
</comment>
<evidence type="ECO:0000256" key="6">
    <source>
        <dbReference type="ARBA" id="ARBA00023239"/>
    </source>
</evidence>
<dbReference type="HOGENOM" id="CLU_020844_2_1_6"/>
<dbReference type="InterPro" id="IPR001544">
    <property type="entry name" value="Aminotrans_IV"/>
</dbReference>
<evidence type="ECO:0000256" key="9">
    <source>
        <dbReference type="ARBA" id="ARBA00049529"/>
    </source>
</evidence>
<dbReference type="FunFam" id="3.20.10.10:FF:000002">
    <property type="entry name" value="D-alanine aminotransferase"/>
    <property type="match status" value="1"/>
</dbReference>
<sequence length="273" mass="29947">MTLTWVDGYPAAGVPVHDRGVAYGDGLFETIRVVDQRPLLLSRRLQRLEAGCQRLDIPCQPEQLRAQILEFSAALGDGVAKLILTRGDGQRGYAPPRPSSPRTLLLGSPAPAYPREHAERGVQLYPCATRLAEQPALAGMKHLNRLEQVLARSEWQDPAFAEGLMRDMSGRVIEGVYSNIFLISKGVLQTPSLERCGIAGVMRAEILERAQRAGIAVEVCDVSFEALLAADEVFVCNSLYGIWPVRQLKSHVWPLGPLTRKLQNLIADLSSGT</sequence>
<dbReference type="Gene3D" id="3.20.10.10">
    <property type="entry name" value="D-amino Acid Aminotransferase, subunit A, domain 2"/>
    <property type="match status" value="1"/>
</dbReference>
<gene>
    <name evidence="13" type="primary">pabC</name>
    <name evidence="13" type="ORF">BN1079_00124</name>
</gene>
<evidence type="ECO:0000313" key="14">
    <source>
        <dbReference type="Proteomes" id="UP000053902"/>
    </source>
</evidence>
<evidence type="ECO:0000256" key="12">
    <source>
        <dbReference type="NCBIfam" id="TIGR03461"/>
    </source>
</evidence>
<accession>A0A078LP27</accession>
<evidence type="ECO:0000256" key="11">
    <source>
        <dbReference type="ARBA" id="ARBA00069174"/>
    </source>
</evidence>
<dbReference type="InterPro" id="IPR050571">
    <property type="entry name" value="Class-IV_PLP-Dep_Aminotrnsfr"/>
</dbReference>
<dbReference type="STRING" id="1499686.BN1079_00124"/>
<dbReference type="EC" id="4.1.3.38" evidence="8 12"/>
<protein>
    <recommendedName>
        <fullName evidence="11 12">Aminodeoxychorismate lyase</fullName>
        <ecNumber evidence="8 12">4.1.3.38</ecNumber>
    </recommendedName>
</protein>
<dbReference type="InterPro" id="IPR043131">
    <property type="entry name" value="BCAT-like_N"/>
</dbReference>
<keyword evidence="6 13" id="KW-0456">Lyase</keyword>
<evidence type="ECO:0000256" key="3">
    <source>
        <dbReference type="ARBA" id="ARBA00011738"/>
    </source>
</evidence>
<dbReference type="Proteomes" id="UP000053902">
    <property type="component" value="Unassembled WGS sequence"/>
</dbReference>
<dbReference type="AlphaFoldDB" id="A0A078LP27"/>
<dbReference type="GO" id="GO:0008153">
    <property type="term" value="P:4-aminobenzoate biosynthetic process"/>
    <property type="evidence" value="ECO:0007669"/>
    <property type="project" value="UniProtKB-UniRule"/>
</dbReference>
<dbReference type="PANTHER" id="PTHR42743">
    <property type="entry name" value="AMINO-ACID AMINOTRANSFERASE"/>
    <property type="match status" value="1"/>
</dbReference>
<comment type="similarity">
    <text evidence="2">Belongs to the class-IV pyridoxal-phosphate-dependent aminotransferase family.</text>
</comment>
<keyword evidence="4" id="KW-0663">Pyridoxal phosphate</keyword>
<dbReference type="eggNOG" id="COG0115">
    <property type="taxonomic scope" value="Bacteria"/>
</dbReference>
<reference evidence="13 14" key="1">
    <citation type="submission" date="2014-07" db="EMBL/GenBank/DDBJ databases">
        <authorList>
            <person name="Urmite Genomes Urmite Genomes"/>
        </authorList>
    </citation>
    <scope>NUCLEOTIDE SEQUENCE [LARGE SCALE GENOMIC DNA]</scope>
    <source>
        <strain evidence="13 14">20_BN</strain>
    </source>
</reference>
<dbReference type="CDD" id="cd01559">
    <property type="entry name" value="ADCL_like"/>
    <property type="match status" value="1"/>
</dbReference>
<evidence type="ECO:0000256" key="1">
    <source>
        <dbReference type="ARBA" id="ARBA00001933"/>
    </source>
</evidence>
<dbReference type="InterPro" id="IPR043132">
    <property type="entry name" value="BCAT-like_C"/>
</dbReference>
<dbReference type="GO" id="GO:0005829">
    <property type="term" value="C:cytosol"/>
    <property type="evidence" value="ECO:0007669"/>
    <property type="project" value="TreeGrafter"/>
</dbReference>
<dbReference type="SUPFAM" id="SSF56752">
    <property type="entry name" value="D-aminoacid aminotransferase-like PLP-dependent enzymes"/>
    <property type="match status" value="1"/>
</dbReference>
<keyword evidence="5" id="KW-0289">Folate biosynthesis</keyword>
<dbReference type="PANTHER" id="PTHR42743:SF2">
    <property type="entry name" value="AMINODEOXYCHORISMATE LYASE"/>
    <property type="match status" value="1"/>
</dbReference>
<comment type="subunit">
    <text evidence="3">Homodimer.</text>
</comment>
<dbReference type="InterPro" id="IPR017824">
    <property type="entry name" value="Aminodeoxychorismate_lyase_IV"/>
</dbReference>
<dbReference type="InterPro" id="IPR036038">
    <property type="entry name" value="Aminotransferase-like"/>
</dbReference>
<evidence type="ECO:0000256" key="7">
    <source>
        <dbReference type="ARBA" id="ARBA00035633"/>
    </source>
</evidence>
<evidence type="ECO:0000256" key="5">
    <source>
        <dbReference type="ARBA" id="ARBA00022909"/>
    </source>
</evidence>
<dbReference type="EMBL" id="CCSF01000001">
    <property type="protein sequence ID" value="CDZ92854.1"/>
    <property type="molecule type" value="Genomic_DNA"/>
</dbReference>
<evidence type="ECO:0000256" key="4">
    <source>
        <dbReference type="ARBA" id="ARBA00022898"/>
    </source>
</evidence>
<dbReference type="Pfam" id="PF01063">
    <property type="entry name" value="Aminotran_4"/>
    <property type="match status" value="1"/>
</dbReference>
<comment type="catalytic activity">
    <reaction evidence="9">
        <text>4-amino-4-deoxychorismate = 4-aminobenzoate + pyruvate + H(+)</text>
        <dbReference type="Rhea" id="RHEA:16201"/>
        <dbReference type="ChEBI" id="CHEBI:15361"/>
        <dbReference type="ChEBI" id="CHEBI:15378"/>
        <dbReference type="ChEBI" id="CHEBI:17836"/>
        <dbReference type="ChEBI" id="CHEBI:58406"/>
        <dbReference type="EC" id="4.1.3.38"/>
    </reaction>
</comment>
<comment type="cofactor">
    <cofactor evidence="1">
        <name>pyridoxal 5'-phosphate</name>
        <dbReference type="ChEBI" id="CHEBI:597326"/>
    </cofactor>
</comment>
<dbReference type="GO" id="GO:0008696">
    <property type="term" value="F:4-amino-4-deoxychorismate lyase activity"/>
    <property type="evidence" value="ECO:0007669"/>
    <property type="project" value="UniProtKB-UniRule"/>
</dbReference>
<comment type="pathway">
    <text evidence="7">Cofactor biosynthesis; tetrahydrofolate biosynthesis; 4-aminobenzoate from chorismate: step 2/2.</text>
</comment>
<keyword evidence="14" id="KW-1185">Reference proteome</keyword>
<dbReference type="GO" id="GO:0030170">
    <property type="term" value="F:pyridoxal phosphate binding"/>
    <property type="evidence" value="ECO:0007669"/>
    <property type="project" value="InterPro"/>
</dbReference>
<evidence type="ECO:0000256" key="10">
    <source>
        <dbReference type="ARBA" id="ARBA00054027"/>
    </source>
</evidence>
<dbReference type="NCBIfam" id="TIGR03461">
    <property type="entry name" value="pabC_Proteo"/>
    <property type="match status" value="1"/>
</dbReference>
<proteinExistence type="inferred from homology"/>
<dbReference type="Gene3D" id="3.30.470.10">
    <property type="match status" value="1"/>
</dbReference>
<evidence type="ECO:0000256" key="2">
    <source>
        <dbReference type="ARBA" id="ARBA00009320"/>
    </source>
</evidence>
<dbReference type="GO" id="GO:0046656">
    <property type="term" value="P:folic acid biosynthetic process"/>
    <property type="evidence" value="ECO:0007669"/>
    <property type="project" value="UniProtKB-KW"/>
</dbReference>
<name>A0A078LP27_9PSED</name>
<evidence type="ECO:0000256" key="8">
    <source>
        <dbReference type="ARBA" id="ARBA00035676"/>
    </source>
</evidence>
<dbReference type="NCBIfam" id="NF004761">
    <property type="entry name" value="PRK06092.1"/>
    <property type="match status" value="1"/>
</dbReference>
<organism evidence="13 14">
    <name type="scientific">Pseudomonas saudiphocaensis</name>
    <dbReference type="NCBI Taxonomy" id="1499686"/>
    <lineage>
        <taxon>Bacteria</taxon>
        <taxon>Pseudomonadati</taxon>
        <taxon>Pseudomonadota</taxon>
        <taxon>Gammaproteobacteria</taxon>
        <taxon>Pseudomonadales</taxon>
        <taxon>Pseudomonadaceae</taxon>
        <taxon>Pseudomonas</taxon>
    </lineage>
</organism>